<name>A0A812EIN2_ACAPH</name>
<keyword evidence="3" id="KW-1185">Reference proteome</keyword>
<gene>
    <name evidence="2" type="ORF">SPHA_76208</name>
</gene>
<evidence type="ECO:0000256" key="1">
    <source>
        <dbReference type="SAM" id="Phobius"/>
    </source>
</evidence>
<dbReference type="Proteomes" id="UP000597762">
    <property type="component" value="Unassembled WGS sequence"/>
</dbReference>
<comment type="caution">
    <text evidence="2">The sequence shown here is derived from an EMBL/GenBank/DDBJ whole genome shotgun (WGS) entry which is preliminary data.</text>
</comment>
<keyword evidence="1" id="KW-0472">Membrane</keyword>
<evidence type="ECO:0000313" key="3">
    <source>
        <dbReference type="Proteomes" id="UP000597762"/>
    </source>
</evidence>
<dbReference type="EMBL" id="CAHIKZ030005484">
    <property type="protein sequence ID" value="CAE1326642.1"/>
    <property type="molecule type" value="Genomic_DNA"/>
</dbReference>
<organism evidence="2 3">
    <name type="scientific">Acanthosepion pharaonis</name>
    <name type="common">Pharaoh cuttlefish</name>
    <name type="synonym">Sepia pharaonis</name>
    <dbReference type="NCBI Taxonomy" id="158019"/>
    <lineage>
        <taxon>Eukaryota</taxon>
        <taxon>Metazoa</taxon>
        <taxon>Spiralia</taxon>
        <taxon>Lophotrochozoa</taxon>
        <taxon>Mollusca</taxon>
        <taxon>Cephalopoda</taxon>
        <taxon>Coleoidea</taxon>
        <taxon>Decapodiformes</taxon>
        <taxon>Sepiida</taxon>
        <taxon>Sepiina</taxon>
        <taxon>Sepiidae</taxon>
        <taxon>Acanthosepion</taxon>
    </lineage>
</organism>
<evidence type="ECO:0000313" key="2">
    <source>
        <dbReference type="EMBL" id="CAE1326642.1"/>
    </source>
</evidence>
<sequence length="168" mass="19167">MQATNFLAYLGRQISVRKFLSVQTLLSSQTLSTVISSLLSFYVLLFPNYTSFSILLISLCSSFFTNNVIFYQHYSFPLYQKHLVNVSYSPLITTIFLSIKNTSSMSLTLLLLQPLPLYQKHLNVSYSPLITTIFLSIKSTSSMSLTLLLSRPKTFLSYPLYFPLFPLL</sequence>
<keyword evidence="1" id="KW-1133">Transmembrane helix</keyword>
<accession>A0A812EIN2</accession>
<dbReference type="AlphaFoldDB" id="A0A812EIN2"/>
<keyword evidence="1" id="KW-0812">Transmembrane</keyword>
<reference evidence="2" key="1">
    <citation type="submission" date="2021-01" db="EMBL/GenBank/DDBJ databases">
        <authorList>
            <person name="Li R."/>
            <person name="Bekaert M."/>
        </authorList>
    </citation>
    <scope>NUCLEOTIDE SEQUENCE</scope>
    <source>
        <strain evidence="2">Farmed</strain>
    </source>
</reference>
<feature type="transmembrane region" description="Helical" evidence="1">
    <location>
        <begin position="51"/>
        <end position="70"/>
    </location>
</feature>
<proteinExistence type="predicted"/>
<protein>
    <submittedName>
        <fullName evidence="2">Uncharacterized protein</fullName>
    </submittedName>
</protein>